<organism evidence="4 5">
    <name type="scientific">Sphingomonas rustica</name>
    <dbReference type="NCBI Taxonomy" id="3103142"/>
    <lineage>
        <taxon>Bacteria</taxon>
        <taxon>Pseudomonadati</taxon>
        <taxon>Pseudomonadota</taxon>
        <taxon>Alphaproteobacteria</taxon>
        <taxon>Sphingomonadales</taxon>
        <taxon>Sphingomonadaceae</taxon>
        <taxon>Sphingomonas</taxon>
    </lineage>
</organism>
<dbReference type="PIRSF" id="PIRSF037118">
    <property type="entry name" value="Tellurite_resistance_TerA"/>
    <property type="match status" value="1"/>
</dbReference>
<dbReference type="InterPro" id="IPR003325">
    <property type="entry name" value="TerD"/>
</dbReference>
<dbReference type="Gene3D" id="2.60.60.30">
    <property type="entry name" value="sav2460 like domains"/>
    <property type="match status" value="2"/>
</dbReference>
<gene>
    <name evidence="4" type="ORF">TPR58_12275</name>
</gene>
<evidence type="ECO:0000313" key="5">
    <source>
        <dbReference type="Proteomes" id="UP001427805"/>
    </source>
</evidence>
<name>A0ABV0BAP9_9SPHN</name>
<dbReference type="InterPro" id="IPR017115">
    <property type="entry name" value="Tellurite_resistance_TerA"/>
</dbReference>
<protein>
    <submittedName>
        <fullName evidence="4">TerD family protein</fullName>
    </submittedName>
</protein>
<dbReference type="Proteomes" id="UP001427805">
    <property type="component" value="Unassembled WGS sequence"/>
</dbReference>
<evidence type="ECO:0000256" key="2">
    <source>
        <dbReference type="SAM" id="MobiDB-lite"/>
    </source>
</evidence>
<dbReference type="RefSeq" id="WP_346246952.1">
    <property type="nucleotide sequence ID" value="NZ_JBDIZK010000006.1"/>
</dbReference>
<dbReference type="PANTHER" id="PTHR32097">
    <property type="entry name" value="CAMP-BINDING PROTEIN 1-RELATED"/>
    <property type="match status" value="1"/>
</dbReference>
<dbReference type="InterPro" id="IPR051324">
    <property type="entry name" value="Stress/Tellurium_Resist"/>
</dbReference>
<dbReference type="PANTHER" id="PTHR32097:SF3">
    <property type="entry name" value="TELLURITE RESISTANCE PROTEIN"/>
    <property type="match status" value="1"/>
</dbReference>
<evidence type="ECO:0000256" key="1">
    <source>
        <dbReference type="ARBA" id="ARBA00022686"/>
    </source>
</evidence>
<keyword evidence="5" id="KW-1185">Reference proteome</keyword>
<evidence type="ECO:0000313" key="4">
    <source>
        <dbReference type="EMBL" id="MEN3747946.1"/>
    </source>
</evidence>
<feature type="region of interest" description="Disordered" evidence="2">
    <location>
        <begin position="163"/>
        <end position="200"/>
    </location>
</feature>
<dbReference type="Pfam" id="PF02342">
    <property type="entry name" value="TerD"/>
    <property type="match status" value="1"/>
</dbReference>
<keyword evidence="1" id="KW-0778">Tellurium resistance</keyword>
<dbReference type="CDD" id="cd06974">
    <property type="entry name" value="TerD_like"/>
    <property type="match status" value="2"/>
</dbReference>
<feature type="domain" description="TerD" evidence="3">
    <location>
        <begin position="15"/>
        <end position="158"/>
    </location>
</feature>
<evidence type="ECO:0000259" key="3">
    <source>
        <dbReference type="Pfam" id="PF02342"/>
    </source>
</evidence>
<reference evidence="4 5" key="1">
    <citation type="submission" date="2024-05" db="EMBL/GenBank/DDBJ databases">
        <title>Sphingomonas sp. HF-S3 16S ribosomal RNA gene Genome sequencing and assembly.</title>
        <authorList>
            <person name="Lee H."/>
        </authorList>
    </citation>
    <scope>NUCLEOTIDE SEQUENCE [LARGE SCALE GENOMIC DNA]</scope>
    <source>
        <strain evidence="4 5">HF-S3</strain>
    </source>
</reference>
<sequence length="394" mass="42231">MQLGKGEKRPLADLGVGASVQVRVDFGRGGTDIAAFGLKTGRRIGDDRYVVLFSNPSSPRGEIRLASDPSSARFDIDTAALPEEIERVVITATHDDVPVAQCGPILVTAGNATFDAGSVLSAEKAVMLVELYRHNGAWRFGTIAQGFNGGLAELIGHFGGEVDAPPAPSPAPVAAPAPAPRPAPVPPPPPAPAPPPASPISLQKITLEKSKSISLAKKGASFGEIELNLNWNQGKRGFFGGGSVDLDLGCMFEFHDGFKGCIQALGRQFGSFEQEPFIQLSGDDRTGSVTGGETIRVNGRYFDKIKRLGVFALIYDGVPDWQKTDAVATLRIPDNPEVIVQMSEHGSRLPLCGLALIDNDNGQLKLTNWMRMYRDQREYADDIGIFLRWAAGRK</sequence>
<feature type="compositionally biased region" description="Pro residues" evidence="2">
    <location>
        <begin position="165"/>
        <end position="198"/>
    </location>
</feature>
<accession>A0ABV0BAP9</accession>
<proteinExistence type="predicted"/>
<comment type="caution">
    <text evidence="4">The sequence shown here is derived from an EMBL/GenBank/DDBJ whole genome shotgun (WGS) entry which is preliminary data.</text>
</comment>
<dbReference type="EMBL" id="JBDIZK010000006">
    <property type="protein sequence ID" value="MEN3747946.1"/>
    <property type="molecule type" value="Genomic_DNA"/>
</dbReference>